<dbReference type="InterPro" id="IPR006512">
    <property type="entry name" value="YidE_YbjL"/>
</dbReference>
<evidence type="ECO:0000256" key="6">
    <source>
        <dbReference type="ARBA" id="ARBA00023136"/>
    </source>
</evidence>
<comment type="caution">
    <text evidence="9">The sequence shown here is derived from an EMBL/GenBank/DDBJ whole genome shotgun (WGS) entry which is preliminary data.</text>
</comment>
<dbReference type="PANTHER" id="PTHR30445:SF3">
    <property type="entry name" value="TRANSPORT PROTEIN YIDE-RELATED"/>
    <property type="match status" value="1"/>
</dbReference>
<dbReference type="Pfam" id="PF06826">
    <property type="entry name" value="Asp-Al_Ex"/>
    <property type="match status" value="1"/>
</dbReference>
<organism evidence="9">
    <name type="scientific">human gut metagenome</name>
    <dbReference type="NCBI Taxonomy" id="408170"/>
    <lineage>
        <taxon>unclassified sequences</taxon>
        <taxon>metagenomes</taxon>
        <taxon>organismal metagenomes</taxon>
    </lineage>
</organism>
<evidence type="ECO:0000256" key="7">
    <source>
        <dbReference type="SAM" id="Phobius"/>
    </source>
</evidence>
<dbReference type="PANTHER" id="PTHR30445">
    <property type="entry name" value="K(+)_H(+) ANTIPORTER SUBUNIT KHTT"/>
    <property type="match status" value="1"/>
</dbReference>
<dbReference type="SUPFAM" id="SSF116726">
    <property type="entry name" value="TrkA C-terminal domain-like"/>
    <property type="match status" value="1"/>
</dbReference>
<dbReference type="PROSITE" id="PS51202">
    <property type="entry name" value="RCK_C"/>
    <property type="match status" value="1"/>
</dbReference>
<keyword evidence="4 7" id="KW-0812">Transmembrane</keyword>
<dbReference type="InterPro" id="IPR050144">
    <property type="entry name" value="AAE_transporter"/>
</dbReference>
<evidence type="ECO:0000256" key="2">
    <source>
        <dbReference type="ARBA" id="ARBA00022448"/>
    </source>
</evidence>
<dbReference type="GO" id="GO:0005886">
    <property type="term" value="C:plasma membrane"/>
    <property type="evidence" value="ECO:0007669"/>
    <property type="project" value="UniProtKB-SubCell"/>
</dbReference>
<evidence type="ECO:0000313" key="9">
    <source>
        <dbReference type="EMBL" id="EKC59152.1"/>
    </source>
</evidence>
<evidence type="ECO:0000256" key="1">
    <source>
        <dbReference type="ARBA" id="ARBA00004651"/>
    </source>
</evidence>
<gene>
    <name evidence="9" type="ORF">LEA_13511</name>
</gene>
<accession>K1SEH3</accession>
<keyword evidence="6 7" id="KW-0472">Membrane</keyword>
<dbReference type="NCBIfam" id="TIGR01625">
    <property type="entry name" value="YidE_YbjL_dupl"/>
    <property type="match status" value="1"/>
</dbReference>
<keyword evidence="3" id="KW-1003">Cell membrane</keyword>
<dbReference type="Pfam" id="PF02080">
    <property type="entry name" value="TrkA_C"/>
    <property type="match status" value="1"/>
</dbReference>
<proteinExistence type="predicted"/>
<dbReference type="GO" id="GO:0006813">
    <property type="term" value="P:potassium ion transport"/>
    <property type="evidence" value="ECO:0007669"/>
    <property type="project" value="InterPro"/>
</dbReference>
<feature type="transmembrane region" description="Helical" evidence="7">
    <location>
        <begin position="88"/>
        <end position="108"/>
    </location>
</feature>
<dbReference type="EMBL" id="AJWY01009169">
    <property type="protein sequence ID" value="EKC59152.1"/>
    <property type="molecule type" value="Genomic_DNA"/>
</dbReference>
<keyword evidence="2" id="KW-0813">Transport</keyword>
<sequence length="223" mass="24354">MKLQHFVSRRIIVTRPEMNGKTLGKMHFSSVYGVNVTRISRQGMDIFAGRNHHFHVGDKILVVGPEENVNRVAEIMGNSVKRLDAPNIATIFVGIMVGIIFGSLPFAIPGMPVPLKLGIAGGPLIIAILIGRFGYRMKLVTYTTTSANMMLREIGLVLFLASVGIKAGAGFWDTVVQGDGLKYVGCGFLITVIPIFIIGTIARLKFKFNYFTIMGMLAGTYTD</sequence>
<feature type="non-terminal residue" evidence="9">
    <location>
        <position position="223"/>
    </location>
</feature>
<feature type="transmembrane region" description="Helical" evidence="7">
    <location>
        <begin position="181"/>
        <end position="204"/>
    </location>
</feature>
<dbReference type="AlphaFoldDB" id="K1SEH3"/>
<protein>
    <submittedName>
        <fullName evidence="9">Potassium uptake protein TrkA</fullName>
    </submittedName>
</protein>
<evidence type="ECO:0000256" key="3">
    <source>
        <dbReference type="ARBA" id="ARBA00022475"/>
    </source>
</evidence>
<dbReference type="InterPro" id="IPR036721">
    <property type="entry name" value="RCK_C_sf"/>
</dbReference>
<dbReference type="GO" id="GO:0008324">
    <property type="term" value="F:monoatomic cation transmembrane transporter activity"/>
    <property type="evidence" value="ECO:0007669"/>
    <property type="project" value="InterPro"/>
</dbReference>
<comment type="subcellular location">
    <subcellularLocation>
        <location evidence="1">Cell membrane</location>
        <topology evidence="1">Multi-pass membrane protein</topology>
    </subcellularLocation>
</comment>
<dbReference type="Gene3D" id="3.30.70.1450">
    <property type="entry name" value="Regulator of K+ conductance, C-terminal domain"/>
    <property type="match status" value="1"/>
</dbReference>
<name>K1SEH3_9ZZZZ</name>
<feature type="transmembrane region" description="Helical" evidence="7">
    <location>
        <begin position="156"/>
        <end position="175"/>
    </location>
</feature>
<reference evidence="9" key="1">
    <citation type="journal article" date="2013" name="Environ. Microbiol.">
        <title>Microbiota from the distal guts of lean and obese adolescents exhibit partial functional redundancy besides clear differences in community structure.</title>
        <authorList>
            <person name="Ferrer M."/>
            <person name="Ruiz A."/>
            <person name="Lanza F."/>
            <person name="Haange S.B."/>
            <person name="Oberbach A."/>
            <person name="Till H."/>
            <person name="Bargiela R."/>
            <person name="Campoy C."/>
            <person name="Segura M.T."/>
            <person name="Richter M."/>
            <person name="von Bergen M."/>
            <person name="Seifert J."/>
            <person name="Suarez A."/>
        </authorList>
    </citation>
    <scope>NUCLEOTIDE SEQUENCE</scope>
</reference>
<feature type="domain" description="RCK C-terminal" evidence="8">
    <location>
        <begin position="1"/>
        <end position="78"/>
    </location>
</feature>
<evidence type="ECO:0000256" key="4">
    <source>
        <dbReference type="ARBA" id="ARBA00022692"/>
    </source>
</evidence>
<evidence type="ECO:0000259" key="8">
    <source>
        <dbReference type="PROSITE" id="PS51202"/>
    </source>
</evidence>
<keyword evidence="5 7" id="KW-1133">Transmembrane helix</keyword>
<evidence type="ECO:0000256" key="5">
    <source>
        <dbReference type="ARBA" id="ARBA00022989"/>
    </source>
</evidence>
<feature type="transmembrane region" description="Helical" evidence="7">
    <location>
        <begin position="114"/>
        <end position="135"/>
    </location>
</feature>
<dbReference type="InterPro" id="IPR006037">
    <property type="entry name" value="RCK_C"/>
</dbReference>